<gene>
    <name evidence="6" type="ORF">BDY21DRAFT_317810</name>
</gene>
<dbReference type="InterPro" id="IPR051185">
    <property type="entry name" value="ASPM"/>
</dbReference>
<feature type="compositionally biased region" description="Polar residues" evidence="5">
    <location>
        <begin position="400"/>
        <end position="415"/>
    </location>
</feature>
<dbReference type="InterPro" id="IPR036872">
    <property type="entry name" value="CH_dom_sf"/>
</dbReference>
<dbReference type="Pfam" id="PF00612">
    <property type="entry name" value="IQ"/>
    <property type="match status" value="1"/>
</dbReference>
<feature type="region of interest" description="Disordered" evidence="5">
    <location>
        <begin position="203"/>
        <end position="309"/>
    </location>
</feature>
<dbReference type="InterPro" id="IPR000048">
    <property type="entry name" value="IQ_motif_EF-hand-BS"/>
</dbReference>
<accession>A0A6A6P763</accession>
<feature type="compositionally biased region" description="Low complexity" evidence="5">
    <location>
        <begin position="16"/>
        <end position="27"/>
    </location>
</feature>
<dbReference type="SUPFAM" id="SSF47576">
    <property type="entry name" value="Calponin-homology domain, CH-domain"/>
    <property type="match status" value="1"/>
</dbReference>
<evidence type="ECO:0000313" key="6">
    <source>
        <dbReference type="EMBL" id="KAF2459658.1"/>
    </source>
</evidence>
<dbReference type="GO" id="GO:0000278">
    <property type="term" value="P:mitotic cell cycle"/>
    <property type="evidence" value="ECO:0007669"/>
    <property type="project" value="TreeGrafter"/>
</dbReference>
<dbReference type="AlphaFoldDB" id="A0A6A6P763"/>
<dbReference type="PROSITE" id="PS50096">
    <property type="entry name" value="IQ"/>
    <property type="match status" value="2"/>
</dbReference>
<dbReference type="Proteomes" id="UP000799766">
    <property type="component" value="Unassembled WGS sequence"/>
</dbReference>
<evidence type="ECO:0000256" key="2">
    <source>
        <dbReference type="ARBA" id="ARBA00022490"/>
    </source>
</evidence>
<reference evidence="6" key="1">
    <citation type="journal article" date="2020" name="Stud. Mycol.">
        <title>101 Dothideomycetes genomes: a test case for predicting lifestyles and emergence of pathogens.</title>
        <authorList>
            <person name="Haridas S."/>
            <person name="Albert R."/>
            <person name="Binder M."/>
            <person name="Bloem J."/>
            <person name="Labutti K."/>
            <person name="Salamov A."/>
            <person name="Andreopoulos B."/>
            <person name="Baker S."/>
            <person name="Barry K."/>
            <person name="Bills G."/>
            <person name="Bluhm B."/>
            <person name="Cannon C."/>
            <person name="Castanera R."/>
            <person name="Culley D."/>
            <person name="Daum C."/>
            <person name="Ezra D."/>
            <person name="Gonzalez J."/>
            <person name="Henrissat B."/>
            <person name="Kuo A."/>
            <person name="Liang C."/>
            <person name="Lipzen A."/>
            <person name="Lutzoni F."/>
            <person name="Magnuson J."/>
            <person name="Mondo S."/>
            <person name="Nolan M."/>
            <person name="Ohm R."/>
            <person name="Pangilinan J."/>
            <person name="Park H.-J."/>
            <person name="Ramirez L."/>
            <person name="Alfaro M."/>
            <person name="Sun H."/>
            <person name="Tritt A."/>
            <person name="Yoshinaga Y."/>
            <person name="Zwiers L.-H."/>
            <person name="Turgeon B."/>
            <person name="Goodwin S."/>
            <person name="Spatafora J."/>
            <person name="Crous P."/>
            <person name="Grigoriev I."/>
        </authorList>
    </citation>
    <scope>NUCLEOTIDE SEQUENCE</scope>
    <source>
        <strain evidence="6">ATCC 16933</strain>
    </source>
</reference>
<keyword evidence="3" id="KW-0677">Repeat</keyword>
<feature type="compositionally biased region" description="Basic residues" evidence="5">
    <location>
        <begin position="60"/>
        <end position="74"/>
    </location>
</feature>
<keyword evidence="7" id="KW-1185">Reference proteome</keyword>
<evidence type="ECO:0000256" key="5">
    <source>
        <dbReference type="SAM" id="MobiDB-lite"/>
    </source>
</evidence>
<dbReference type="PANTHER" id="PTHR22706">
    <property type="entry name" value="ASSEMBLY FACTOR FOR SPINDLE MICROTUBULES"/>
    <property type="match status" value="1"/>
</dbReference>
<keyword evidence="2" id="KW-0963">Cytoplasm</keyword>
<feature type="compositionally biased region" description="Basic and acidic residues" evidence="5">
    <location>
        <begin position="124"/>
        <end position="134"/>
    </location>
</feature>
<protein>
    <recommendedName>
        <fullName evidence="8">Calponin-homology (CH) domain-containing protein</fullName>
    </recommendedName>
</protein>
<evidence type="ECO:0008006" key="8">
    <source>
        <dbReference type="Google" id="ProtNLM"/>
    </source>
</evidence>
<dbReference type="PANTHER" id="PTHR22706:SF1">
    <property type="entry name" value="ASSEMBLY FACTOR FOR SPINDLE MICROTUBULES"/>
    <property type="match status" value="1"/>
</dbReference>
<evidence type="ECO:0000313" key="7">
    <source>
        <dbReference type="Proteomes" id="UP000799766"/>
    </source>
</evidence>
<feature type="region of interest" description="Disordered" evidence="5">
    <location>
        <begin position="397"/>
        <end position="431"/>
    </location>
</feature>
<feature type="compositionally biased region" description="Basic and acidic residues" evidence="5">
    <location>
        <begin position="169"/>
        <end position="183"/>
    </location>
</feature>
<keyword evidence="4" id="KW-0112">Calmodulin-binding</keyword>
<sequence length="1155" mass="125128">MYRYAEQTPCPPPAPVTGNPPYYPPGTYGYPPPTMYPYTYSANDDTANVEYTTQLDVQRRMAKPRRPAMGRPKKQSFDPADILLDMPSPQRTKQGQDRAKQAPASPRASVAAQPRRRRVSVLLAEREAATRRDGAVAGEGEGAAERAIDQEQSQERQQGRLVGGPARQQGRDAEALRGPELRKNPRRRTIYVPSEDTTIFTIHPGAPSHHHRQSLGGQARRPSPDLGFDLMTVSEEGTPPKPAAAAAATSGRKSLAAAPKRANALRPAHRNHPGLNGTYKDRPGSGPGKENRPACWETGHAKRTGSNTFQFDVGDVDNLDRRELDQENVPNKAKASSRVNIFDEDAPPSWGARGGNAKHVAIAKHADDSRKRAPPVSLAVSESPAKLAKVSERRVKALNGSGSSPGSPFANTGSPPSALRRTRRSAVAANASSSAVNRVPLLARAASERASDNQPYKVLTEDLNCPELYEENWLSNQEVALTQLLNKLFESVEPVPTFTCDDRTGLRKAFLAIYHEPAFPLLFKRLQASLLYGALAIPKDLLAKAARLKDDVGLRRKFLALWLETYDLPALRAAAEAVVGREVPPPPARLSGSGAAVNSPDVQSRLRRAEKKSIEGFLDCFLVKHEDAHRLKGGAGSGAGSIGSIARARDFGGAEADDFGGQGWAWRRTVLRSLMLIQLLDKAKARGVVSGCLFQATSAHKSSAGVVGALAAMVLPSLGDVLRPLGHLNFAVSAVQYPLEELRYTVANLATDLRNGVLLARLVEILLYTPRTLRALADESDDATLTINMPTGEVLTSALDKMTGGEKKSDFDAADSWVLSQHLRYPAPSRAQKLFNVQVALSALTGLNDAARNVAARVRAEDIVDGHREKTLALLWALVAEFGLDHLVDFKEVKKEIRFLKQKLSDEGEGEESFSEDSEYFVDCDDMANGADKHQGLLLNWATWVGRLHGLTVNNMTTSFASGCVYAAIADEYAAVFPSASKEVTGSNNLTTKLRSLGCSTTFIELIAPAAAAAAVNKGPSSSHSRIPTAPFTTMALGFLAARLLPLARAHRAATRIQRQFRAHALRAAFGRRVQLMRVAAHCAAVVRTRETVVRAAVTIQTAWRKALERRIEGLVRDVSGVQAMVRGFLVREKVAGRVTGAVGRRGKMRVRGGW</sequence>
<evidence type="ECO:0000256" key="1">
    <source>
        <dbReference type="ARBA" id="ARBA00004496"/>
    </source>
</evidence>
<dbReference type="Gene3D" id="1.10.418.10">
    <property type="entry name" value="Calponin-like domain"/>
    <property type="match status" value="1"/>
</dbReference>
<organism evidence="6 7">
    <name type="scientific">Lineolata rhizophorae</name>
    <dbReference type="NCBI Taxonomy" id="578093"/>
    <lineage>
        <taxon>Eukaryota</taxon>
        <taxon>Fungi</taxon>
        <taxon>Dikarya</taxon>
        <taxon>Ascomycota</taxon>
        <taxon>Pezizomycotina</taxon>
        <taxon>Dothideomycetes</taxon>
        <taxon>Dothideomycetes incertae sedis</taxon>
        <taxon>Lineolatales</taxon>
        <taxon>Lineolataceae</taxon>
        <taxon>Lineolata</taxon>
    </lineage>
</organism>
<dbReference type="OrthoDB" id="76388at2759"/>
<dbReference type="GO" id="GO:0007051">
    <property type="term" value="P:spindle organization"/>
    <property type="evidence" value="ECO:0007669"/>
    <property type="project" value="TreeGrafter"/>
</dbReference>
<dbReference type="GO" id="GO:0051295">
    <property type="term" value="P:establishment of meiotic spindle localization"/>
    <property type="evidence" value="ECO:0007669"/>
    <property type="project" value="TreeGrafter"/>
</dbReference>
<name>A0A6A6P763_9PEZI</name>
<feature type="region of interest" description="Disordered" evidence="5">
    <location>
        <begin position="56"/>
        <end position="189"/>
    </location>
</feature>
<evidence type="ECO:0000256" key="3">
    <source>
        <dbReference type="ARBA" id="ARBA00022737"/>
    </source>
</evidence>
<dbReference type="GO" id="GO:0005737">
    <property type="term" value="C:cytoplasm"/>
    <property type="evidence" value="ECO:0007669"/>
    <property type="project" value="UniProtKB-SubCell"/>
</dbReference>
<dbReference type="EMBL" id="MU001675">
    <property type="protein sequence ID" value="KAF2459658.1"/>
    <property type="molecule type" value="Genomic_DNA"/>
</dbReference>
<feature type="region of interest" description="Disordered" evidence="5">
    <location>
        <begin position="1"/>
        <end position="27"/>
    </location>
</feature>
<dbReference type="GO" id="GO:0000922">
    <property type="term" value="C:spindle pole"/>
    <property type="evidence" value="ECO:0007669"/>
    <property type="project" value="TreeGrafter"/>
</dbReference>
<dbReference type="GO" id="GO:0005516">
    <property type="term" value="F:calmodulin binding"/>
    <property type="evidence" value="ECO:0007669"/>
    <property type="project" value="UniProtKB-KW"/>
</dbReference>
<dbReference type="CDD" id="cd21223">
    <property type="entry name" value="CH_ASPM_rpt1"/>
    <property type="match status" value="1"/>
</dbReference>
<feature type="compositionally biased region" description="Basic and acidic residues" evidence="5">
    <location>
        <begin position="143"/>
        <end position="158"/>
    </location>
</feature>
<comment type="subcellular location">
    <subcellularLocation>
        <location evidence="1">Cytoplasm</location>
    </subcellularLocation>
</comment>
<proteinExistence type="predicted"/>
<evidence type="ECO:0000256" key="4">
    <source>
        <dbReference type="ARBA" id="ARBA00022860"/>
    </source>
</evidence>
<feature type="compositionally biased region" description="Low complexity" evidence="5">
    <location>
        <begin position="243"/>
        <end position="258"/>
    </location>
</feature>